<dbReference type="InterPro" id="IPR051532">
    <property type="entry name" value="Ester_Hydrolysis_Enzymes"/>
</dbReference>
<keyword evidence="2" id="KW-0378">Hydrolase</keyword>
<dbReference type="InterPro" id="IPR013830">
    <property type="entry name" value="SGNH_hydro"/>
</dbReference>
<dbReference type="Gene3D" id="3.40.50.1110">
    <property type="entry name" value="SGNH hydrolase"/>
    <property type="match status" value="1"/>
</dbReference>
<dbReference type="GO" id="GO:0016787">
    <property type="term" value="F:hydrolase activity"/>
    <property type="evidence" value="ECO:0007669"/>
    <property type="project" value="UniProtKB-KW"/>
</dbReference>
<name>A0ABQ1KNR1_9RHOB</name>
<dbReference type="PANTHER" id="PTHR30383">
    <property type="entry name" value="THIOESTERASE 1/PROTEASE 1/LYSOPHOSPHOLIPASE L1"/>
    <property type="match status" value="1"/>
</dbReference>
<dbReference type="Pfam" id="PF13472">
    <property type="entry name" value="Lipase_GDSL_2"/>
    <property type="match status" value="1"/>
</dbReference>
<dbReference type="RefSeq" id="WP_188481830.1">
    <property type="nucleotide sequence ID" value="NZ_BMFC01000003.1"/>
</dbReference>
<evidence type="ECO:0000313" key="3">
    <source>
        <dbReference type="Proteomes" id="UP000645462"/>
    </source>
</evidence>
<reference evidence="3" key="1">
    <citation type="journal article" date="2019" name="Int. J. Syst. Evol. Microbiol.">
        <title>The Global Catalogue of Microorganisms (GCM) 10K type strain sequencing project: providing services to taxonomists for standard genome sequencing and annotation.</title>
        <authorList>
            <consortium name="The Broad Institute Genomics Platform"/>
            <consortium name="The Broad Institute Genome Sequencing Center for Infectious Disease"/>
            <person name="Wu L."/>
            <person name="Ma J."/>
        </authorList>
    </citation>
    <scope>NUCLEOTIDE SEQUENCE [LARGE SCALE GENOMIC DNA]</scope>
    <source>
        <strain evidence="3">CGMCC 1.12478</strain>
    </source>
</reference>
<dbReference type="SUPFAM" id="SSF52266">
    <property type="entry name" value="SGNH hydrolase"/>
    <property type="match status" value="1"/>
</dbReference>
<accession>A0ABQ1KNR1</accession>
<evidence type="ECO:0000313" key="2">
    <source>
        <dbReference type="EMBL" id="GGC02981.1"/>
    </source>
</evidence>
<comment type="caution">
    <text evidence="2">The sequence shown here is derived from an EMBL/GenBank/DDBJ whole genome shotgun (WGS) entry which is preliminary data.</text>
</comment>
<gene>
    <name evidence="2" type="ORF">GCM10011363_19530</name>
</gene>
<dbReference type="PANTHER" id="PTHR30383:SF29">
    <property type="entry name" value="SGNH HYDROLASE-TYPE ESTERASE DOMAIN-CONTAINING PROTEIN"/>
    <property type="match status" value="1"/>
</dbReference>
<protein>
    <submittedName>
        <fullName evidence="2">Hydrolase</fullName>
    </submittedName>
</protein>
<organism evidence="2 3">
    <name type="scientific">Marivita lacus</name>
    <dbReference type="NCBI Taxonomy" id="1323742"/>
    <lineage>
        <taxon>Bacteria</taxon>
        <taxon>Pseudomonadati</taxon>
        <taxon>Pseudomonadota</taxon>
        <taxon>Alphaproteobacteria</taxon>
        <taxon>Rhodobacterales</taxon>
        <taxon>Roseobacteraceae</taxon>
        <taxon>Marivita</taxon>
    </lineage>
</organism>
<dbReference type="InterPro" id="IPR036514">
    <property type="entry name" value="SGNH_hydro_sf"/>
</dbReference>
<feature type="domain" description="SGNH hydrolase-type esterase" evidence="1">
    <location>
        <begin position="6"/>
        <end position="189"/>
    </location>
</feature>
<evidence type="ECO:0000259" key="1">
    <source>
        <dbReference type="Pfam" id="PF13472"/>
    </source>
</evidence>
<proteinExistence type="predicted"/>
<dbReference type="EMBL" id="BMFC01000003">
    <property type="protein sequence ID" value="GGC02981.1"/>
    <property type="molecule type" value="Genomic_DNA"/>
</dbReference>
<sequence>MAVILCYGDSNTHGTLPLEQLGKFARHAPGDRWPDVMAKALGPDRTVLSEGLPGRTTVHDDPVEGGMRNGLTVLPAILHSHTPIDLMILMLGTNDLKHRFSVTAFEIARSLERLVLVARAENVVKDILLVAPAPVLESGILKDVFAGAQARQQGLADHVKAAAERQSCGFFDAGSVASPSPQDGVHWDARAHHALGAAMADAVGARL</sequence>
<keyword evidence="3" id="KW-1185">Reference proteome</keyword>
<dbReference type="CDD" id="cd01839">
    <property type="entry name" value="SGNH_arylesterase_like"/>
    <property type="match status" value="1"/>
</dbReference>
<dbReference type="Proteomes" id="UP000645462">
    <property type="component" value="Unassembled WGS sequence"/>
</dbReference>